<dbReference type="AlphaFoldDB" id="A0A3S5BJB8"/>
<feature type="compositionally biased region" description="Low complexity" evidence="1">
    <location>
        <begin position="41"/>
        <end position="51"/>
    </location>
</feature>
<dbReference type="EMBL" id="CAAALY010079845">
    <property type="protein sequence ID" value="VEL26375.1"/>
    <property type="molecule type" value="Genomic_DNA"/>
</dbReference>
<feature type="region of interest" description="Disordered" evidence="1">
    <location>
        <begin position="196"/>
        <end position="233"/>
    </location>
</feature>
<proteinExistence type="predicted"/>
<feature type="compositionally biased region" description="Polar residues" evidence="1">
    <location>
        <begin position="219"/>
        <end position="233"/>
    </location>
</feature>
<keyword evidence="3" id="KW-1185">Reference proteome</keyword>
<sequence>MELVLHPVTSTTAPLAPADIHSDTFTPSSLSTDSILPSINSTTSSTTTFSSYPRKQPDYSANKHNTPLPSVTSASIQTDHLPTFSKRRLPGAANLLSRSLASQSPSYMNIAHPQSPGMVISRHQIQQPHNQWPRHSHQLYPAPIQAQYFHGFPQANIKHPEPLTSSTTTLLSDQHGPMSRVPWMEMLTDQVTRLQPDGVSRRPPLSPIEPSLLAPRQHTFGSPQNYQTPNASV</sequence>
<evidence type="ECO:0000256" key="1">
    <source>
        <dbReference type="SAM" id="MobiDB-lite"/>
    </source>
</evidence>
<gene>
    <name evidence="2" type="ORF">PXEA_LOCUS19815</name>
</gene>
<reference evidence="2" key="1">
    <citation type="submission" date="2018-11" db="EMBL/GenBank/DDBJ databases">
        <authorList>
            <consortium name="Pathogen Informatics"/>
        </authorList>
    </citation>
    <scope>NUCLEOTIDE SEQUENCE</scope>
</reference>
<feature type="compositionally biased region" description="Polar residues" evidence="1">
    <location>
        <begin position="62"/>
        <end position="73"/>
    </location>
</feature>
<protein>
    <submittedName>
        <fullName evidence="2">Uncharacterized protein</fullName>
    </submittedName>
</protein>
<name>A0A3S5BJB8_9PLAT</name>
<organism evidence="2 3">
    <name type="scientific">Protopolystoma xenopodis</name>
    <dbReference type="NCBI Taxonomy" id="117903"/>
    <lineage>
        <taxon>Eukaryota</taxon>
        <taxon>Metazoa</taxon>
        <taxon>Spiralia</taxon>
        <taxon>Lophotrochozoa</taxon>
        <taxon>Platyhelminthes</taxon>
        <taxon>Monogenea</taxon>
        <taxon>Polyopisthocotylea</taxon>
        <taxon>Polystomatidea</taxon>
        <taxon>Polystomatidae</taxon>
        <taxon>Protopolystoma</taxon>
    </lineage>
</organism>
<evidence type="ECO:0000313" key="3">
    <source>
        <dbReference type="Proteomes" id="UP000784294"/>
    </source>
</evidence>
<feature type="region of interest" description="Disordered" evidence="1">
    <location>
        <begin position="29"/>
        <end position="73"/>
    </location>
</feature>
<accession>A0A3S5BJB8</accession>
<feature type="compositionally biased region" description="Polar residues" evidence="1">
    <location>
        <begin position="29"/>
        <end position="40"/>
    </location>
</feature>
<evidence type="ECO:0000313" key="2">
    <source>
        <dbReference type="EMBL" id="VEL26375.1"/>
    </source>
</evidence>
<comment type="caution">
    <text evidence="2">The sequence shown here is derived from an EMBL/GenBank/DDBJ whole genome shotgun (WGS) entry which is preliminary data.</text>
</comment>
<dbReference type="Proteomes" id="UP000784294">
    <property type="component" value="Unassembled WGS sequence"/>
</dbReference>
<feature type="non-terminal residue" evidence="2">
    <location>
        <position position="1"/>
    </location>
</feature>